<dbReference type="EMBL" id="KQ242349">
    <property type="protein sequence ID" value="KNC79192.1"/>
    <property type="molecule type" value="Genomic_DNA"/>
</dbReference>
<dbReference type="RefSeq" id="XP_014153094.1">
    <property type="nucleotide sequence ID" value="XM_014297619.1"/>
</dbReference>
<keyword evidence="2" id="KW-1185">Reference proteome</keyword>
<accession>A0A0L0FQW1</accession>
<evidence type="ECO:0000313" key="1">
    <source>
        <dbReference type="EMBL" id="KNC79192.1"/>
    </source>
</evidence>
<dbReference type="Proteomes" id="UP000054560">
    <property type="component" value="Unassembled WGS sequence"/>
</dbReference>
<evidence type="ECO:0000313" key="2">
    <source>
        <dbReference type="Proteomes" id="UP000054560"/>
    </source>
</evidence>
<proteinExistence type="predicted"/>
<dbReference type="AlphaFoldDB" id="A0A0L0FQW1"/>
<sequence length="75" mass="9294">MKNIWQRRNKRRRETEATNTWKHLVKKKAENLLQEKAGKEQNWKKKLSYEELVKKRRWKAKVTWKKKIVHGEPLV</sequence>
<protein>
    <submittedName>
        <fullName evidence="1">Uncharacterized protein</fullName>
    </submittedName>
</protein>
<reference evidence="1 2" key="1">
    <citation type="submission" date="2011-02" db="EMBL/GenBank/DDBJ databases">
        <title>The Genome Sequence of Sphaeroforma arctica JP610.</title>
        <authorList>
            <consortium name="The Broad Institute Genome Sequencing Platform"/>
            <person name="Russ C."/>
            <person name="Cuomo C."/>
            <person name="Young S.K."/>
            <person name="Zeng Q."/>
            <person name="Gargeya S."/>
            <person name="Alvarado L."/>
            <person name="Berlin A."/>
            <person name="Chapman S.B."/>
            <person name="Chen Z."/>
            <person name="Freedman E."/>
            <person name="Gellesch M."/>
            <person name="Goldberg J."/>
            <person name="Griggs A."/>
            <person name="Gujja S."/>
            <person name="Heilman E."/>
            <person name="Heiman D."/>
            <person name="Howarth C."/>
            <person name="Mehta T."/>
            <person name="Neiman D."/>
            <person name="Pearson M."/>
            <person name="Roberts A."/>
            <person name="Saif S."/>
            <person name="Shea T."/>
            <person name="Shenoy N."/>
            <person name="Sisk P."/>
            <person name="Stolte C."/>
            <person name="Sykes S."/>
            <person name="White J."/>
            <person name="Yandava C."/>
            <person name="Burger G."/>
            <person name="Gray M.W."/>
            <person name="Holland P.W.H."/>
            <person name="King N."/>
            <person name="Lang F.B.F."/>
            <person name="Roger A.J."/>
            <person name="Ruiz-Trillo I."/>
            <person name="Haas B."/>
            <person name="Nusbaum C."/>
            <person name="Birren B."/>
        </authorList>
    </citation>
    <scope>NUCLEOTIDE SEQUENCE [LARGE SCALE GENOMIC DNA]</scope>
    <source>
        <strain evidence="1 2">JP610</strain>
    </source>
</reference>
<organism evidence="1 2">
    <name type="scientific">Sphaeroforma arctica JP610</name>
    <dbReference type="NCBI Taxonomy" id="667725"/>
    <lineage>
        <taxon>Eukaryota</taxon>
        <taxon>Ichthyosporea</taxon>
        <taxon>Ichthyophonida</taxon>
        <taxon>Sphaeroforma</taxon>
    </lineage>
</organism>
<dbReference type="GeneID" id="25908908"/>
<name>A0A0L0FQW1_9EUKA</name>
<gene>
    <name evidence="1" type="ORF">SARC_08404</name>
</gene>